<evidence type="ECO:0000259" key="10">
    <source>
        <dbReference type="Pfam" id="PF01467"/>
    </source>
</evidence>
<gene>
    <name evidence="9 11" type="primary">coaD</name>
    <name evidence="11" type="ORF">H8700_00335</name>
</gene>
<dbReference type="InterPro" id="IPR004821">
    <property type="entry name" value="Cyt_trans-like"/>
</dbReference>
<feature type="binding site" evidence="9">
    <location>
        <begin position="123"/>
        <end position="129"/>
    </location>
    <ligand>
        <name>ATP</name>
        <dbReference type="ChEBI" id="CHEBI:30616"/>
    </ligand>
</feature>
<evidence type="ECO:0000313" key="11">
    <source>
        <dbReference type="EMBL" id="MBC8556169.1"/>
    </source>
</evidence>
<comment type="caution">
    <text evidence="11">The sequence shown here is derived from an EMBL/GenBank/DDBJ whole genome shotgun (WGS) entry which is preliminary data.</text>
</comment>
<feature type="binding site" evidence="9">
    <location>
        <position position="17"/>
    </location>
    <ligand>
        <name>ATP</name>
        <dbReference type="ChEBI" id="CHEBI:30616"/>
    </ligand>
</feature>
<organism evidence="11 12">
    <name type="scientific">Jutongia hominis</name>
    <dbReference type="NCBI Taxonomy" id="2763664"/>
    <lineage>
        <taxon>Bacteria</taxon>
        <taxon>Bacillati</taxon>
        <taxon>Bacillota</taxon>
        <taxon>Clostridia</taxon>
        <taxon>Lachnospirales</taxon>
        <taxon>Lachnospiraceae</taxon>
        <taxon>Jutongia</taxon>
    </lineage>
</organism>
<evidence type="ECO:0000256" key="1">
    <source>
        <dbReference type="ARBA" id="ARBA00022490"/>
    </source>
</evidence>
<keyword evidence="5 9" id="KW-0067">ATP-binding</keyword>
<feature type="binding site" evidence="9">
    <location>
        <position position="87"/>
    </location>
    <ligand>
        <name>substrate</name>
    </ligand>
</feature>
<dbReference type="RefSeq" id="WP_022142293.1">
    <property type="nucleotide sequence ID" value="NZ_JACRSW010000001.1"/>
</dbReference>
<keyword evidence="12" id="KW-1185">Reference proteome</keyword>
<name>A0ABR7MQT9_9FIRM</name>
<dbReference type="Gene3D" id="3.40.50.620">
    <property type="entry name" value="HUPs"/>
    <property type="match status" value="1"/>
</dbReference>
<dbReference type="SUPFAM" id="SSF52374">
    <property type="entry name" value="Nucleotidylyl transferase"/>
    <property type="match status" value="1"/>
</dbReference>
<dbReference type="Pfam" id="PF01467">
    <property type="entry name" value="CTP_transf_like"/>
    <property type="match status" value="1"/>
</dbReference>
<comment type="catalytic activity">
    <reaction evidence="8 9">
        <text>(R)-4'-phosphopantetheine + ATP + H(+) = 3'-dephospho-CoA + diphosphate</text>
        <dbReference type="Rhea" id="RHEA:19801"/>
        <dbReference type="ChEBI" id="CHEBI:15378"/>
        <dbReference type="ChEBI" id="CHEBI:30616"/>
        <dbReference type="ChEBI" id="CHEBI:33019"/>
        <dbReference type="ChEBI" id="CHEBI:57328"/>
        <dbReference type="ChEBI" id="CHEBI:61723"/>
        <dbReference type="EC" id="2.7.7.3"/>
    </reaction>
</comment>
<feature type="binding site" evidence="9">
    <location>
        <position position="9"/>
    </location>
    <ligand>
        <name>substrate</name>
    </ligand>
</feature>
<evidence type="ECO:0000256" key="7">
    <source>
        <dbReference type="ARBA" id="ARBA00022993"/>
    </source>
</evidence>
<keyword evidence="3 9" id="KW-0548">Nucleotidyltransferase</keyword>
<feature type="binding site" evidence="9">
    <location>
        <begin position="88"/>
        <end position="90"/>
    </location>
    <ligand>
        <name>ATP</name>
        <dbReference type="ChEBI" id="CHEBI:30616"/>
    </ligand>
</feature>
<proteinExistence type="inferred from homology"/>
<dbReference type="PANTHER" id="PTHR21342:SF1">
    <property type="entry name" value="PHOSPHOPANTETHEINE ADENYLYLTRANSFERASE"/>
    <property type="match status" value="1"/>
</dbReference>
<comment type="pathway">
    <text evidence="9">Cofactor biosynthesis; coenzyme A biosynthesis; CoA from (R)-pantothenate: step 4/5.</text>
</comment>
<keyword evidence="1 9" id="KW-0963">Cytoplasm</keyword>
<feature type="site" description="Transition state stabilizer" evidence="9">
    <location>
        <position position="17"/>
    </location>
</feature>
<dbReference type="GO" id="GO:0004595">
    <property type="term" value="F:pantetheine-phosphate adenylyltransferase activity"/>
    <property type="evidence" value="ECO:0007669"/>
    <property type="project" value="UniProtKB-EC"/>
</dbReference>
<feature type="binding site" evidence="9">
    <location>
        <position position="73"/>
    </location>
    <ligand>
        <name>substrate</name>
    </ligand>
</feature>
<keyword evidence="4 9" id="KW-0547">Nucleotide-binding</keyword>
<keyword evidence="6 9" id="KW-0460">Magnesium</keyword>
<comment type="subcellular location">
    <subcellularLocation>
        <location evidence="9">Cytoplasm</location>
    </subcellularLocation>
</comment>
<accession>A0ABR7MQT9</accession>
<dbReference type="PRINTS" id="PR01020">
    <property type="entry name" value="LPSBIOSNTHSS"/>
</dbReference>
<evidence type="ECO:0000313" key="12">
    <source>
        <dbReference type="Proteomes" id="UP000637513"/>
    </source>
</evidence>
<evidence type="ECO:0000256" key="6">
    <source>
        <dbReference type="ARBA" id="ARBA00022842"/>
    </source>
</evidence>
<dbReference type="NCBIfam" id="TIGR01510">
    <property type="entry name" value="coaD_prev_kdtB"/>
    <property type="match status" value="1"/>
</dbReference>
<feature type="binding site" evidence="9">
    <location>
        <position position="98"/>
    </location>
    <ligand>
        <name>ATP</name>
        <dbReference type="ChEBI" id="CHEBI:30616"/>
    </ligand>
</feature>
<protein>
    <recommendedName>
        <fullName evidence="9">Phosphopantetheine adenylyltransferase</fullName>
        <ecNumber evidence="9">2.7.7.3</ecNumber>
    </recommendedName>
    <alternativeName>
        <fullName evidence="9">Dephospho-CoA pyrophosphorylase</fullName>
    </alternativeName>
    <alternativeName>
        <fullName evidence="9">Pantetheine-phosphate adenylyltransferase</fullName>
        <shortName evidence="9">PPAT</shortName>
    </alternativeName>
</protein>
<evidence type="ECO:0000256" key="9">
    <source>
        <dbReference type="HAMAP-Rule" id="MF_00151"/>
    </source>
</evidence>
<dbReference type="EC" id="2.7.7.3" evidence="9"/>
<evidence type="ECO:0000256" key="3">
    <source>
        <dbReference type="ARBA" id="ARBA00022695"/>
    </source>
</evidence>
<dbReference type="HAMAP" id="MF_00151">
    <property type="entry name" value="PPAT_bact"/>
    <property type="match status" value="1"/>
</dbReference>
<keyword evidence="2 9" id="KW-0808">Transferase</keyword>
<evidence type="ECO:0000256" key="8">
    <source>
        <dbReference type="ARBA" id="ARBA00029346"/>
    </source>
</evidence>
<dbReference type="InterPro" id="IPR014729">
    <property type="entry name" value="Rossmann-like_a/b/a_fold"/>
</dbReference>
<evidence type="ECO:0000256" key="5">
    <source>
        <dbReference type="ARBA" id="ARBA00022840"/>
    </source>
</evidence>
<dbReference type="Proteomes" id="UP000637513">
    <property type="component" value="Unassembled WGS sequence"/>
</dbReference>
<dbReference type="PANTHER" id="PTHR21342">
    <property type="entry name" value="PHOSPHOPANTETHEINE ADENYLYLTRANSFERASE"/>
    <property type="match status" value="1"/>
</dbReference>
<keyword evidence="7 9" id="KW-0173">Coenzyme A biosynthesis</keyword>
<evidence type="ECO:0000256" key="2">
    <source>
        <dbReference type="ARBA" id="ARBA00022679"/>
    </source>
</evidence>
<dbReference type="CDD" id="cd02163">
    <property type="entry name" value="PPAT"/>
    <property type="match status" value="1"/>
</dbReference>
<dbReference type="NCBIfam" id="TIGR00125">
    <property type="entry name" value="cyt_tran_rel"/>
    <property type="match status" value="1"/>
</dbReference>
<reference evidence="11 12" key="1">
    <citation type="submission" date="2020-08" db="EMBL/GenBank/DDBJ databases">
        <title>Genome public.</title>
        <authorList>
            <person name="Liu C."/>
            <person name="Sun Q."/>
        </authorList>
    </citation>
    <scope>NUCLEOTIDE SEQUENCE [LARGE SCALE GENOMIC DNA]</scope>
    <source>
        <strain evidence="11 12">BX3</strain>
    </source>
</reference>
<comment type="cofactor">
    <cofactor evidence="9">
        <name>Mg(2+)</name>
        <dbReference type="ChEBI" id="CHEBI:18420"/>
    </cofactor>
</comment>
<feature type="binding site" evidence="9">
    <location>
        <begin position="9"/>
        <end position="10"/>
    </location>
    <ligand>
        <name>ATP</name>
        <dbReference type="ChEBI" id="CHEBI:30616"/>
    </ligand>
</feature>
<feature type="binding site" evidence="9">
    <location>
        <position position="41"/>
    </location>
    <ligand>
        <name>substrate</name>
    </ligand>
</feature>
<evidence type="ECO:0000256" key="4">
    <source>
        <dbReference type="ARBA" id="ARBA00022741"/>
    </source>
</evidence>
<comment type="function">
    <text evidence="9">Reversibly transfers an adenylyl group from ATP to 4'-phosphopantetheine, yielding dephospho-CoA (dPCoA) and pyrophosphate.</text>
</comment>
<dbReference type="EMBL" id="JACRSW010000001">
    <property type="protein sequence ID" value="MBC8556169.1"/>
    <property type="molecule type" value="Genomic_DNA"/>
</dbReference>
<feature type="domain" description="Cytidyltransferase-like" evidence="10">
    <location>
        <begin position="5"/>
        <end position="133"/>
    </location>
</feature>
<dbReference type="InterPro" id="IPR001980">
    <property type="entry name" value="PPAT"/>
</dbReference>
<sequence>MKTAVFPGSFDPVTNGHLDLIKRSAAMFDKLIVGVLVNIGKVPLFSLEERVEMLKELTKEIPNIEITSFEGLLVDFVEEKNADVIVRGLRSAQDFSYELPLAQANYKMNTNADTIFLATLPEYSYISSSGVKEIYRFGGDIKRMVPDFVFDKLQTKKSK</sequence>
<comment type="subunit">
    <text evidence="9">Homohexamer.</text>
</comment>
<comment type="similarity">
    <text evidence="9">Belongs to the bacterial CoaD family.</text>
</comment>